<evidence type="ECO:0000256" key="9">
    <source>
        <dbReference type="ARBA" id="ARBA00030750"/>
    </source>
</evidence>
<keyword evidence="5" id="KW-1003">Cell membrane</keyword>
<dbReference type="Proteomes" id="UP000746535">
    <property type="component" value="Unassembled WGS sequence"/>
</dbReference>
<feature type="transmembrane region" description="Helical" evidence="11">
    <location>
        <begin position="370"/>
        <end position="393"/>
    </location>
</feature>
<feature type="domain" description="Type II secretion system protein GspF" evidence="12">
    <location>
        <begin position="65"/>
        <end position="187"/>
    </location>
</feature>
<dbReference type="Pfam" id="PF00482">
    <property type="entry name" value="T2SSF"/>
    <property type="match status" value="2"/>
</dbReference>
<reference evidence="13 14" key="1">
    <citation type="submission" date="2020-03" db="EMBL/GenBank/DDBJ databases">
        <authorList>
            <person name="Wang L."/>
            <person name="He N."/>
            <person name="Li Y."/>
            <person name="Fang Y."/>
            <person name="Zhang F."/>
        </authorList>
    </citation>
    <scope>NUCLEOTIDE SEQUENCE [LARGE SCALE GENOMIC DNA]</scope>
    <source>
        <strain evidence="14">hsmgli-8</strain>
    </source>
</reference>
<dbReference type="InterPro" id="IPR003004">
    <property type="entry name" value="GspF/PilC"/>
</dbReference>
<evidence type="ECO:0000256" key="5">
    <source>
        <dbReference type="ARBA" id="ARBA00022475"/>
    </source>
</evidence>
<dbReference type="PROSITE" id="PS00874">
    <property type="entry name" value="T2SP_F"/>
    <property type="match status" value="1"/>
</dbReference>
<comment type="caution">
    <text evidence="13">The sequence shown here is derived from an EMBL/GenBank/DDBJ whole genome shotgun (WGS) entry which is preliminary data.</text>
</comment>
<keyword evidence="6 10" id="KW-0812">Transmembrane</keyword>
<dbReference type="InterPro" id="IPR001992">
    <property type="entry name" value="T2SS_GspF/T4SS_PilC_CS"/>
</dbReference>
<feature type="transmembrane region" description="Helical" evidence="11">
    <location>
        <begin position="267"/>
        <end position="288"/>
    </location>
</feature>
<gene>
    <name evidence="13" type="ORF">HBH25_07230</name>
</gene>
<evidence type="ECO:0000256" key="7">
    <source>
        <dbReference type="ARBA" id="ARBA00022989"/>
    </source>
</evidence>
<dbReference type="InterPro" id="IPR042094">
    <property type="entry name" value="T2SS_GspF_sf"/>
</dbReference>
<dbReference type="EMBL" id="JAAVJI010000003">
    <property type="protein sequence ID" value="NJP00651.1"/>
    <property type="molecule type" value="Genomic_DNA"/>
</dbReference>
<keyword evidence="4 10" id="KW-0813">Transport</keyword>
<evidence type="ECO:0000256" key="3">
    <source>
        <dbReference type="ARBA" id="ARBA00005745"/>
    </source>
</evidence>
<name>A0ABX0YCB0_9PSED</name>
<evidence type="ECO:0000256" key="8">
    <source>
        <dbReference type="ARBA" id="ARBA00023136"/>
    </source>
</evidence>
<comment type="subcellular location">
    <subcellularLocation>
        <location evidence="10">Cell inner membrane</location>
        <topology evidence="10">Multi-pass membrane protein</topology>
    </subcellularLocation>
    <subcellularLocation>
        <location evidence="2">Cell membrane</location>
        <topology evidence="2">Multi-pass membrane protein</topology>
    </subcellularLocation>
</comment>
<evidence type="ECO:0000256" key="1">
    <source>
        <dbReference type="ARBA" id="ARBA00002684"/>
    </source>
</evidence>
<comment type="function">
    <text evidence="1">Component of the type II secretion system inner membrane complex required for the energy-dependent secretion of extracellular factors such as proteases and toxins from the periplasm.</text>
</comment>
<keyword evidence="8 11" id="KW-0472">Membrane</keyword>
<evidence type="ECO:0000256" key="11">
    <source>
        <dbReference type="SAM" id="Phobius"/>
    </source>
</evidence>
<evidence type="ECO:0000313" key="13">
    <source>
        <dbReference type="EMBL" id="NJP00651.1"/>
    </source>
</evidence>
<accession>A0ABX0YCB0</accession>
<dbReference type="RefSeq" id="WP_168082977.1">
    <property type="nucleotide sequence ID" value="NZ_JAAVJI010000003.1"/>
</dbReference>
<feature type="transmembrane region" description="Helical" evidence="11">
    <location>
        <begin position="217"/>
        <end position="236"/>
    </location>
</feature>
<feature type="domain" description="Type II secretion system protein GspF" evidence="12">
    <location>
        <begin position="268"/>
        <end position="389"/>
    </location>
</feature>
<dbReference type="InterPro" id="IPR018076">
    <property type="entry name" value="T2SS_GspF_dom"/>
</dbReference>
<comment type="similarity">
    <text evidence="3 10">Belongs to the GSP F family.</text>
</comment>
<feature type="transmembrane region" description="Helical" evidence="11">
    <location>
        <begin position="163"/>
        <end position="186"/>
    </location>
</feature>
<evidence type="ECO:0000259" key="12">
    <source>
        <dbReference type="Pfam" id="PF00482"/>
    </source>
</evidence>
<evidence type="ECO:0000256" key="4">
    <source>
        <dbReference type="ARBA" id="ARBA00022448"/>
    </source>
</evidence>
<dbReference type="PRINTS" id="PR00812">
    <property type="entry name" value="BCTERIALGSPF"/>
</dbReference>
<proteinExistence type="inferred from homology"/>
<evidence type="ECO:0000313" key="14">
    <source>
        <dbReference type="Proteomes" id="UP000746535"/>
    </source>
</evidence>
<protein>
    <recommendedName>
        <fullName evidence="9">General secretion pathway protein F</fullName>
    </recommendedName>
</protein>
<dbReference type="PANTHER" id="PTHR30012:SF0">
    <property type="entry name" value="TYPE II SECRETION SYSTEM PROTEIN F-RELATED"/>
    <property type="match status" value="1"/>
</dbReference>
<dbReference type="Gene3D" id="1.20.81.30">
    <property type="entry name" value="Type II secretion system (T2SS), domain F"/>
    <property type="match status" value="2"/>
</dbReference>
<evidence type="ECO:0000256" key="10">
    <source>
        <dbReference type="RuleBase" id="RU003923"/>
    </source>
</evidence>
<keyword evidence="14" id="KW-1185">Reference proteome</keyword>
<evidence type="ECO:0000256" key="6">
    <source>
        <dbReference type="ARBA" id="ARBA00022692"/>
    </source>
</evidence>
<evidence type="ECO:0000256" key="2">
    <source>
        <dbReference type="ARBA" id="ARBA00004651"/>
    </source>
</evidence>
<sequence length="398" mass="42602">MNRYRFHASDAQGNLHKGIEAAANPHALRQALRRRGLIPRQVAPVGAHLYPRTPRLRVAELTLATRQLATLLQAAVPLANALEAVIRQLQSPSATRVIQALHNGVLEGRSLAAAMADQPRVFSSLYRATVQAGEQSGHLGKVLEQLADHLEARQLAQQRIRTALVYPTLLLLVSTVIVGFLLGYVVPDILALFTGSGQALPLPTRLLMHLTEAVGLAWPYLIATLTALTLGGRVALRRPAARAWLHGQWLRVPLLGSTLRNAEAARYISTLAIMLGSGVTLLAALRIANAVVTNLALRNRLADVAQRVAEGGSLAAALGATDAISPLMLQLIASGEQSGDLSGLMQRAAEQQEKLLANRIALALSLFEPLMLVGMGLVVMFIVMGVLLPILSLNQLVT</sequence>
<keyword evidence="7 11" id="KW-1133">Transmembrane helix</keyword>
<organism evidence="13 14">
    <name type="scientific">Pseudomonas quercus</name>
    <dbReference type="NCBI Taxonomy" id="2722792"/>
    <lineage>
        <taxon>Bacteria</taxon>
        <taxon>Pseudomonadati</taxon>
        <taxon>Pseudomonadota</taxon>
        <taxon>Gammaproteobacteria</taxon>
        <taxon>Pseudomonadales</taxon>
        <taxon>Pseudomonadaceae</taxon>
        <taxon>Pseudomonas</taxon>
    </lineage>
</organism>
<dbReference type="PANTHER" id="PTHR30012">
    <property type="entry name" value="GENERAL SECRETION PATHWAY PROTEIN"/>
    <property type="match status" value="1"/>
</dbReference>